<organism evidence="3 4">
    <name type="scientific">Scleropages formosus</name>
    <name type="common">Asian bonytongue</name>
    <name type="synonym">Osteoglossum formosum</name>
    <dbReference type="NCBI Taxonomy" id="113540"/>
    <lineage>
        <taxon>Eukaryota</taxon>
        <taxon>Metazoa</taxon>
        <taxon>Chordata</taxon>
        <taxon>Craniata</taxon>
        <taxon>Vertebrata</taxon>
        <taxon>Euteleostomi</taxon>
        <taxon>Actinopterygii</taxon>
        <taxon>Neopterygii</taxon>
        <taxon>Teleostei</taxon>
        <taxon>Osteoglossocephala</taxon>
        <taxon>Osteoglossomorpha</taxon>
        <taxon>Osteoglossiformes</taxon>
        <taxon>Osteoglossidae</taxon>
        <taxon>Scleropages</taxon>
    </lineage>
</organism>
<protein>
    <submittedName>
        <fullName evidence="3">Ubiquitin-associated protein 1-like</fullName>
    </submittedName>
</protein>
<dbReference type="GO" id="GO:0000813">
    <property type="term" value="C:ESCRT I complex"/>
    <property type="evidence" value="ECO:0007669"/>
    <property type="project" value="InterPro"/>
</dbReference>
<dbReference type="PANTHER" id="PTHR15960:SF3">
    <property type="entry name" value="UBIQUITIN-ASSOCIATED PROTEIN 1-LIKE"/>
    <property type="match status" value="1"/>
</dbReference>
<name>A0A0P7VNF6_SCLFO</name>
<evidence type="ECO:0000313" key="4">
    <source>
        <dbReference type="Proteomes" id="UP000034805"/>
    </source>
</evidence>
<gene>
    <name evidence="3" type="ORF">Z043_102975</name>
</gene>
<dbReference type="PANTHER" id="PTHR15960">
    <property type="entry name" value="LD44032P"/>
    <property type="match status" value="1"/>
</dbReference>
<dbReference type="InterPro" id="IPR049467">
    <property type="entry name" value="UBAP-1-like_UBA2"/>
</dbReference>
<feature type="domain" description="UMA" evidence="2">
    <location>
        <begin position="4"/>
        <end position="54"/>
    </location>
</feature>
<dbReference type="InterPro" id="IPR038870">
    <property type="entry name" value="UBAP1"/>
</dbReference>
<dbReference type="GO" id="GO:0043130">
    <property type="term" value="F:ubiquitin binding"/>
    <property type="evidence" value="ECO:0007669"/>
    <property type="project" value="InterPro"/>
</dbReference>
<evidence type="ECO:0000259" key="2">
    <source>
        <dbReference type="PROSITE" id="PS51497"/>
    </source>
</evidence>
<reference evidence="3 4" key="1">
    <citation type="submission" date="2015-08" db="EMBL/GenBank/DDBJ databases">
        <title>The genome of the Asian arowana (Scleropages formosus).</title>
        <authorList>
            <person name="Tan M.H."/>
            <person name="Gan H.M."/>
            <person name="Croft L.J."/>
            <person name="Austin C.M."/>
        </authorList>
    </citation>
    <scope>NUCLEOTIDE SEQUENCE [LARGE SCALE GENOMIC DNA]</scope>
    <source>
        <strain evidence="3">Aro1</strain>
    </source>
</reference>
<dbReference type="InterPro" id="IPR042575">
    <property type="entry name" value="UBAP1_C"/>
</dbReference>
<dbReference type="Proteomes" id="UP000034805">
    <property type="component" value="Unassembled WGS sequence"/>
</dbReference>
<dbReference type="CDD" id="cd14316">
    <property type="entry name" value="UBA2_UBAP1_like"/>
    <property type="match status" value="1"/>
</dbReference>
<sequence>MNFLDEVPFKIPNGSPEEPVEEIQLVSVPELTVPDYLQILRETEYEFTVENWVLAGLEGGYPRVPQPPLPQSPSEVLPSCPPYWLMFSSPQESRLSSRRNSDLWEPSPRMRSHSLNAAASMHHLAPRVNFLISDSEGDDGYSEDDEDSTAGEKVSLLSEGREAARGSLMGDKLPDLKGLRSSQTRQGSFIPNWKDFRQSSLTVLDTSRGLTPQGRVQRHLKGRQQSLCHVDPNHSLSPLMSPPSSAPSSNLESKPSTDEHISTMKNHHLPLTPYPCLAAAASAARPLSSHTCMPDSSAELLSALSQEERDLLEAIVARGYPLRTAIITLEKTGWQSPEQILSYLVACDRLCKLGYDEAQVQEALEMFQNCETKAAEFLHLLTQFNEMGFQQNTIKEVLLVHENHRERALEELMMRVA</sequence>
<dbReference type="PROSITE" id="PS51497">
    <property type="entry name" value="UMA"/>
    <property type="match status" value="1"/>
</dbReference>
<dbReference type="AlphaFoldDB" id="A0A0P7VNF6"/>
<dbReference type="FunFam" id="1.20.120.1920:FF:000002">
    <property type="entry name" value="Ubiquitin-associated protein 1-like a"/>
    <property type="match status" value="1"/>
</dbReference>
<proteinExistence type="predicted"/>
<feature type="region of interest" description="Disordered" evidence="1">
    <location>
        <begin position="135"/>
        <end position="184"/>
    </location>
</feature>
<evidence type="ECO:0000313" key="3">
    <source>
        <dbReference type="EMBL" id="KPP77591.1"/>
    </source>
</evidence>
<feature type="region of interest" description="Disordered" evidence="1">
    <location>
        <begin position="219"/>
        <end position="261"/>
    </location>
</feature>
<dbReference type="EMBL" id="JARO02000728">
    <property type="protein sequence ID" value="KPP77591.1"/>
    <property type="molecule type" value="Genomic_DNA"/>
</dbReference>
<accession>A0A0P7VNF6</accession>
<dbReference type="Gene3D" id="1.20.120.1920">
    <property type="entry name" value="UBAP1 SOUBA domain"/>
    <property type="match status" value="1"/>
</dbReference>
<dbReference type="GO" id="GO:0043162">
    <property type="term" value="P:ubiquitin-dependent protein catabolic process via the multivesicular body sorting pathway"/>
    <property type="evidence" value="ECO:0007669"/>
    <property type="project" value="InterPro"/>
</dbReference>
<dbReference type="InterPro" id="IPR023340">
    <property type="entry name" value="UMA"/>
</dbReference>
<comment type="caution">
    <text evidence="3">The sequence shown here is derived from an EMBL/GenBank/DDBJ whole genome shotgun (WGS) entry which is preliminary data.</text>
</comment>
<dbReference type="Pfam" id="PF21267">
    <property type="entry name" value="UBAP-1_UBA2"/>
    <property type="match status" value="1"/>
</dbReference>
<feature type="compositionally biased region" description="Acidic residues" evidence="1">
    <location>
        <begin position="135"/>
        <end position="149"/>
    </location>
</feature>
<evidence type="ECO:0000256" key="1">
    <source>
        <dbReference type="SAM" id="MobiDB-lite"/>
    </source>
</evidence>